<dbReference type="Gene3D" id="3.30.200.20">
    <property type="entry name" value="Phosphorylase Kinase, domain 1"/>
    <property type="match status" value="1"/>
</dbReference>
<dbReference type="Pfam" id="PF13174">
    <property type="entry name" value="TPR_6"/>
    <property type="match status" value="1"/>
</dbReference>
<keyword evidence="1 4" id="KW-0547">Nucleotide-binding</keyword>
<dbReference type="Gene3D" id="1.10.510.10">
    <property type="entry name" value="Transferase(Phosphotransferase) domain 1"/>
    <property type="match status" value="1"/>
</dbReference>
<dbReference type="GO" id="GO:0004674">
    <property type="term" value="F:protein serine/threonine kinase activity"/>
    <property type="evidence" value="ECO:0007669"/>
    <property type="project" value="TreeGrafter"/>
</dbReference>
<protein>
    <submittedName>
        <fullName evidence="7">Protein kinase</fullName>
    </submittedName>
</protein>
<dbReference type="InterPro" id="IPR053235">
    <property type="entry name" value="Ser_Thr_kinase"/>
</dbReference>
<accession>A0AA95MP18</accession>
<dbReference type="GO" id="GO:0005524">
    <property type="term" value="F:ATP binding"/>
    <property type="evidence" value="ECO:0007669"/>
    <property type="project" value="UniProtKB-UniRule"/>
</dbReference>
<dbReference type="InterPro" id="IPR017441">
    <property type="entry name" value="Protein_kinase_ATP_BS"/>
</dbReference>
<dbReference type="SUPFAM" id="SSF56112">
    <property type="entry name" value="Protein kinase-like (PK-like)"/>
    <property type="match status" value="1"/>
</dbReference>
<dbReference type="AlphaFoldDB" id="A0AA95MP18"/>
<dbReference type="InterPro" id="IPR008271">
    <property type="entry name" value="Ser/Thr_kinase_AS"/>
</dbReference>
<dbReference type="CDD" id="cd14014">
    <property type="entry name" value="STKc_PknB_like"/>
    <property type="match status" value="1"/>
</dbReference>
<evidence type="ECO:0000313" key="7">
    <source>
        <dbReference type="EMBL" id="WHY85478.1"/>
    </source>
</evidence>
<dbReference type="EMBL" id="CP126114">
    <property type="protein sequence ID" value="WHY85478.1"/>
    <property type="molecule type" value="Genomic_DNA"/>
</dbReference>
<evidence type="ECO:0000256" key="4">
    <source>
        <dbReference type="PROSITE-ProRule" id="PRU10141"/>
    </source>
</evidence>
<evidence type="ECO:0000256" key="2">
    <source>
        <dbReference type="ARBA" id="ARBA00022840"/>
    </source>
</evidence>
<dbReference type="Pfam" id="PF00069">
    <property type="entry name" value="Pkinase"/>
    <property type="match status" value="1"/>
</dbReference>
<keyword evidence="7" id="KW-0418">Kinase</keyword>
<organism evidence="7 8">
    <name type="scientific">Neobacillus novalis</name>
    <dbReference type="NCBI Taxonomy" id="220687"/>
    <lineage>
        <taxon>Bacteria</taxon>
        <taxon>Bacillati</taxon>
        <taxon>Bacillota</taxon>
        <taxon>Bacilli</taxon>
        <taxon>Bacillales</taxon>
        <taxon>Bacillaceae</taxon>
        <taxon>Neobacillus</taxon>
    </lineage>
</organism>
<sequence length="651" mass="74907">MIKIGTIIDERYEILKEIGRGGMSIVYLAMDNRLKKSLVIKDIRKRANKNDELLVNSLVVEANMLKRLDHGALPRIYDVIDRQGEIYVVMDYIEGESLKEKLHREKTASADEVIDWAKQLSDVLSYLHTRKPNPIIYRDMKPDNIMLTPEGKIKLIDFGIAREFKTENTTDTTNLGTKGYAAPEQISGAQTDARTDIYSLGVTLYHLVTGKTINDPPYELKPIRTWNSSLPEGLEHIISKCTQAEPGNRYQSCEELTYDLVNINKLTQGYKRKLFKKMAVFLIPAVLFLGFSTTSVMGYKGMKNEQLQDYMSLIYDANGYLQNGRDSDAIKILENAIKLDKSKAMAYNNLLDIYIRRGEAEKGLSNIERYIDEGYGNVDRNNEVLFKVGMTYFDVEKDYFRAQEFFNKVEVKAKPEVEYYRSLATTMGSLNIDYKKFANDLDDFEKFTDKARIDAKKIANYNSLANIYLSYKAQIPNANTRAIQLIDRANNVLSNVDNDFLADKYARDFELKLAQAYYSKGINSEDKTEATADFEEAIRHYTNLLKARDDINQEEYMIKIGTIYQEMRQFEQAIEQFELTIKQFPASLNAHIKLGNLLLDIEQLKKEARRNYEHALKVYEQSAKLKDAVKDEGFLKLRKRYMNLNLVGQGG</sequence>
<evidence type="ECO:0000259" key="6">
    <source>
        <dbReference type="PROSITE" id="PS50011"/>
    </source>
</evidence>
<dbReference type="PROSITE" id="PS00107">
    <property type="entry name" value="PROTEIN_KINASE_ATP"/>
    <property type="match status" value="1"/>
</dbReference>
<dbReference type="InterPro" id="IPR000719">
    <property type="entry name" value="Prot_kinase_dom"/>
</dbReference>
<evidence type="ECO:0000313" key="8">
    <source>
        <dbReference type="Proteomes" id="UP001178288"/>
    </source>
</evidence>
<dbReference type="InterPro" id="IPR019734">
    <property type="entry name" value="TPR_rpt"/>
</dbReference>
<dbReference type="PROSITE" id="PS50011">
    <property type="entry name" value="PROTEIN_KINASE_DOM"/>
    <property type="match status" value="1"/>
</dbReference>
<dbReference type="GO" id="GO:0005737">
    <property type="term" value="C:cytoplasm"/>
    <property type="evidence" value="ECO:0007669"/>
    <property type="project" value="TreeGrafter"/>
</dbReference>
<dbReference type="PROSITE" id="PS00108">
    <property type="entry name" value="PROTEIN_KINASE_ST"/>
    <property type="match status" value="1"/>
</dbReference>
<feature type="repeat" description="TPR" evidence="3">
    <location>
        <begin position="554"/>
        <end position="587"/>
    </location>
</feature>
<dbReference type="SMART" id="SM00028">
    <property type="entry name" value="TPR"/>
    <property type="match status" value="4"/>
</dbReference>
<feature type="transmembrane region" description="Helical" evidence="5">
    <location>
        <begin position="278"/>
        <end position="299"/>
    </location>
</feature>
<dbReference type="InterPro" id="IPR011009">
    <property type="entry name" value="Kinase-like_dom_sf"/>
</dbReference>
<feature type="domain" description="Protein kinase" evidence="6">
    <location>
        <begin position="12"/>
        <end position="261"/>
    </location>
</feature>
<proteinExistence type="predicted"/>
<keyword evidence="3" id="KW-0802">TPR repeat</keyword>
<keyword evidence="5" id="KW-0472">Membrane</keyword>
<reference evidence="7" key="1">
    <citation type="submission" date="2023-05" db="EMBL/GenBank/DDBJ databases">
        <title>Comparative genomics of Bacillaceae isolates and their secondary metabolite potential.</title>
        <authorList>
            <person name="Song L."/>
            <person name="Nielsen L.J."/>
            <person name="Mohite O."/>
            <person name="Xu X."/>
            <person name="Weber T."/>
            <person name="Kovacs A.T."/>
        </authorList>
    </citation>
    <scope>NUCLEOTIDE SEQUENCE</scope>
    <source>
        <strain evidence="7">XLM17</strain>
    </source>
</reference>
<dbReference type="KEGG" id="nnv:QNH39_23150"/>
<keyword evidence="5" id="KW-0812">Transmembrane</keyword>
<dbReference type="InterPro" id="IPR011990">
    <property type="entry name" value="TPR-like_helical_dom_sf"/>
</dbReference>
<dbReference type="Proteomes" id="UP001178288">
    <property type="component" value="Chromosome"/>
</dbReference>
<gene>
    <name evidence="7" type="ORF">QNH39_23150</name>
</gene>
<name>A0AA95MP18_9BACI</name>
<keyword evidence="7" id="KW-0808">Transferase</keyword>
<keyword evidence="8" id="KW-1185">Reference proteome</keyword>
<dbReference type="SUPFAM" id="SSF48452">
    <property type="entry name" value="TPR-like"/>
    <property type="match status" value="1"/>
</dbReference>
<keyword evidence="5" id="KW-1133">Transmembrane helix</keyword>
<dbReference type="Gene3D" id="1.25.40.10">
    <property type="entry name" value="Tetratricopeptide repeat domain"/>
    <property type="match status" value="2"/>
</dbReference>
<dbReference type="PANTHER" id="PTHR24361">
    <property type="entry name" value="MITOGEN-ACTIVATED KINASE KINASE KINASE"/>
    <property type="match status" value="1"/>
</dbReference>
<dbReference type="RefSeq" id="WP_066091986.1">
    <property type="nucleotide sequence ID" value="NZ_CP126114.1"/>
</dbReference>
<evidence type="ECO:0000256" key="3">
    <source>
        <dbReference type="PROSITE-ProRule" id="PRU00339"/>
    </source>
</evidence>
<dbReference type="SMART" id="SM00220">
    <property type="entry name" value="S_TKc"/>
    <property type="match status" value="1"/>
</dbReference>
<dbReference type="PROSITE" id="PS50005">
    <property type="entry name" value="TPR"/>
    <property type="match status" value="1"/>
</dbReference>
<feature type="binding site" evidence="4">
    <location>
        <position position="41"/>
    </location>
    <ligand>
        <name>ATP</name>
        <dbReference type="ChEBI" id="CHEBI:30616"/>
    </ligand>
</feature>
<evidence type="ECO:0000256" key="1">
    <source>
        <dbReference type="ARBA" id="ARBA00022741"/>
    </source>
</evidence>
<keyword evidence="2 4" id="KW-0067">ATP-binding</keyword>
<evidence type="ECO:0000256" key="5">
    <source>
        <dbReference type="SAM" id="Phobius"/>
    </source>
</evidence>